<dbReference type="SMART" id="SM00644">
    <property type="entry name" value="Ami_2"/>
    <property type="match status" value="1"/>
</dbReference>
<dbReference type="Proteomes" id="UP000295453">
    <property type="component" value="Unassembled WGS sequence"/>
</dbReference>
<feature type="domain" description="N-acetylmuramoyl-L-alanine amidase" evidence="4">
    <location>
        <begin position="265"/>
        <end position="416"/>
    </location>
</feature>
<dbReference type="InterPro" id="IPR006619">
    <property type="entry name" value="PGRP_domain_met/bac"/>
</dbReference>
<reference evidence="6 7" key="1">
    <citation type="submission" date="2019-03" db="EMBL/GenBank/DDBJ databases">
        <authorList>
            <person name="Kim M.K.M."/>
        </authorList>
    </citation>
    <scope>NUCLEOTIDE SEQUENCE [LARGE SCALE GENOMIC DNA]</scope>
    <source>
        <strain evidence="6 7">18JY15-6</strain>
    </source>
</reference>
<dbReference type="GO" id="GO:0008745">
    <property type="term" value="F:N-acetylmuramoyl-L-alanine amidase activity"/>
    <property type="evidence" value="ECO:0007669"/>
    <property type="project" value="InterPro"/>
</dbReference>
<dbReference type="InterPro" id="IPR028994">
    <property type="entry name" value="Integrin_alpha_N"/>
</dbReference>
<protein>
    <recommendedName>
        <fullName evidence="8">Peptidoglycan recognition protein family domain-containing protein</fullName>
    </recommendedName>
</protein>
<sequence length="941" mass="97090">MRLTKTRFVTVCQQALIVGTAFAVLGPAADVISLDVVTQPDASAQFGPAAKAPAHSQRGVRPAVPTPAPEARVETAPVDATITSVAVDEKAAAPAHVDVPTGGEVVQTPPHKVDGFGTVGVTWQPGTKLGDNDIAVQARTFKNGAWSDWSEVKYEESEGPDPASPEGRAARPGTDPLIVGDVDEVQTRVVTAPGVKAPDLQMAVVGPGASADTTTQAPAITTGESSAVDKDATLSTDQGDITLQASTTVPRPTIYSRAQWGADESWRKGTVEYGTIAAGFIHHTVNANDYTADEVPGILRSIYAYHTKTKGWNDIGYNFLIDRFGRIWEGRYGGVDKAVVGAHTQGYNSYSFAASAIGNFEEVQPSSAMLDAYARLYAWKLSMYGIAADDTSQWVGSKYFQAINGHRDAGQTACPGKYMYAQIPNIRVAARKYQLAGGSGTPAPVAGNPRVPNLVGSAWPDLVARRASDGAAVVLPTGGLLSFGSPITKSTGWSKYDTKFISPDLNRDGRSDMFVRMAGTGTAGVRPGLGDGTFGKAITPLKIFIGYDLLTAAGRFNAGWTNDIIGRNAATGTLVLFKGDGAGGFTKVGIGNGFGSMTKLVATGDLTGDGHPDLLARDKSGHFWRYDGDGQGHIGSGTQIPGVWNYPVVSGFGDLSGDGLPDLLVRGTDGATYVAQGTGNGAFSKLIPAGGSLGSLSSVAAAPVTGTPEPDAVGFAGDSLVVVPHTGRFNVGRAIAAGPSFRNANRVLNVGDWDGDGKGDVITRQTNGDLVFYRGTGTGTLGSGTTIDTRDFNSVSMLTAAGDVTGDGKPDLTADKGGQLVVFPGNGAASLGRSVVLNQTISGTSLIDLGRWDSGGTLDSGVLSSSALAWLPSNLGTPKSLSADLSGLSGVMGAGDVTGDGRPDIIGRSSKGQLWMLPGTTSGFGARRYLGAGFAGYDLLG</sequence>
<dbReference type="Gene3D" id="3.40.80.10">
    <property type="entry name" value="Peptidoglycan recognition protein-like"/>
    <property type="match status" value="1"/>
</dbReference>
<feature type="signal peptide" evidence="3">
    <location>
        <begin position="1"/>
        <end position="23"/>
    </location>
</feature>
<dbReference type="Pfam" id="PF01510">
    <property type="entry name" value="Amidase_2"/>
    <property type="match status" value="1"/>
</dbReference>
<evidence type="ECO:0008006" key="8">
    <source>
        <dbReference type="Google" id="ProtNLM"/>
    </source>
</evidence>
<dbReference type="OrthoDB" id="514320at2"/>
<dbReference type="InterPro" id="IPR036505">
    <property type="entry name" value="Amidase/PGRP_sf"/>
</dbReference>
<dbReference type="SUPFAM" id="SSF55846">
    <property type="entry name" value="N-acetylmuramoyl-L-alanine amidase-like"/>
    <property type="match status" value="1"/>
</dbReference>
<dbReference type="AlphaFoldDB" id="A0A4R1BX58"/>
<accession>A0A4R1BX58</accession>
<gene>
    <name evidence="6" type="ORF">EPD65_12940</name>
</gene>
<dbReference type="SUPFAM" id="SSF69318">
    <property type="entry name" value="Integrin alpha N-terminal domain"/>
    <property type="match status" value="1"/>
</dbReference>
<proteinExistence type="predicted"/>
<keyword evidence="7" id="KW-1185">Reference proteome</keyword>
<keyword evidence="1 3" id="KW-0732">Signal</keyword>
<dbReference type="RefSeq" id="WP_131584797.1">
    <property type="nucleotide sequence ID" value="NZ_SJZJ01000023.1"/>
</dbReference>
<dbReference type="CDD" id="cd06583">
    <property type="entry name" value="PGRP"/>
    <property type="match status" value="1"/>
</dbReference>
<dbReference type="InterPro" id="IPR013517">
    <property type="entry name" value="FG-GAP"/>
</dbReference>
<evidence type="ECO:0000256" key="1">
    <source>
        <dbReference type="ARBA" id="ARBA00022729"/>
    </source>
</evidence>
<dbReference type="GO" id="GO:0009253">
    <property type="term" value="P:peptidoglycan catabolic process"/>
    <property type="evidence" value="ECO:0007669"/>
    <property type="project" value="InterPro"/>
</dbReference>
<evidence type="ECO:0000256" key="3">
    <source>
        <dbReference type="SAM" id="SignalP"/>
    </source>
</evidence>
<dbReference type="InterPro" id="IPR002502">
    <property type="entry name" value="Amidase_domain"/>
</dbReference>
<name>A0A4R1BX58_9ACTN</name>
<dbReference type="SMART" id="SM00701">
    <property type="entry name" value="PGRP"/>
    <property type="match status" value="1"/>
</dbReference>
<dbReference type="Pfam" id="PF13517">
    <property type="entry name" value="FG-GAP_3"/>
    <property type="match status" value="2"/>
</dbReference>
<evidence type="ECO:0000313" key="6">
    <source>
        <dbReference type="EMBL" id="TCJ22441.1"/>
    </source>
</evidence>
<dbReference type="EMBL" id="SJZJ01000023">
    <property type="protein sequence ID" value="TCJ22441.1"/>
    <property type="molecule type" value="Genomic_DNA"/>
</dbReference>
<evidence type="ECO:0000259" key="5">
    <source>
        <dbReference type="SMART" id="SM00701"/>
    </source>
</evidence>
<dbReference type="GO" id="GO:0008270">
    <property type="term" value="F:zinc ion binding"/>
    <property type="evidence" value="ECO:0007669"/>
    <property type="project" value="InterPro"/>
</dbReference>
<feature type="chain" id="PRO_5020873894" description="Peptidoglycan recognition protein family domain-containing protein" evidence="3">
    <location>
        <begin position="24"/>
        <end position="941"/>
    </location>
</feature>
<feature type="region of interest" description="Disordered" evidence="2">
    <location>
        <begin position="50"/>
        <end position="71"/>
    </location>
</feature>
<evidence type="ECO:0000259" key="4">
    <source>
        <dbReference type="SMART" id="SM00644"/>
    </source>
</evidence>
<feature type="region of interest" description="Disordered" evidence="2">
    <location>
        <begin position="151"/>
        <end position="177"/>
    </location>
</feature>
<dbReference type="Gene3D" id="2.130.10.130">
    <property type="entry name" value="Integrin alpha, N-terminal"/>
    <property type="match status" value="1"/>
</dbReference>
<dbReference type="PANTHER" id="PTHR44103">
    <property type="entry name" value="PROPROTEIN CONVERTASE P"/>
    <property type="match status" value="1"/>
</dbReference>
<organism evidence="6 7">
    <name type="scientific">Nocardioides jejuensis</name>
    <dbReference type="NCBI Taxonomy" id="2502782"/>
    <lineage>
        <taxon>Bacteria</taxon>
        <taxon>Bacillati</taxon>
        <taxon>Actinomycetota</taxon>
        <taxon>Actinomycetes</taxon>
        <taxon>Propionibacteriales</taxon>
        <taxon>Nocardioidaceae</taxon>
        <taxon>Nocardioides</taxon>
    </lineage>
</organism>
<evidence type="ECO:0000313" key="7">
    <source>
        <dbReference type="Proteomes" id="UP000295453"/>
    </source>
</evidence>
<comment type="caution">
    <text evidence="6">The sequence shown here is derived from an EMBL/GenBank/DDBJ whole genome shotgun (WGS) entry which is preliminary data.</text>
</comment>
<evidence type="ECO:0000256" key="2">
    <source>
        <dbReference type="SAM" id="MobiDB-lite"/>
    </source>
</evidence>
<feature type="domain" description="Peptidoglycan recognition protein family" evidence="5">
    <location>
        <begin position="252"/>
        <end position="410"/>
    </location>
</feature>
<dbReference type="PANTHER" id="PTHR44103:SF1">
    <property type="entry name" value="PROPROTEIN CONVERTASE P"/>
    <property type="match status" value="1"/>
</dbReference>